<feature type="repeat" description="PPR" evidence="2">
    <location>
        <begin position="283"/>
        <end position="317"/>
    </location>
</feature>
<proteinExistence type="predicted"/>
<feature type="repeat" description="PPR" evidence="2">
    <location>
        <begin position="179"/>
        <end position="214"/>
    </location>
</feature>
<dbReference type="AlphaFoldDB" id="A0A2G9GWJ2"/>
<keyword evidence="4" id="KW-1185">Reference proteome</keyword>
<dbReference type="PANTHER" id="PTHR47926:SF504">
    <property type="entry name" value="(WILD MALAYSIAN BANANA) HYPOTHETICAL PROTEIN"/>
    <property type="match status" value="1"/>
</dbReference>
<evidence type="ECO:0000256" key="1">
    <source>
        <dbReference type="ARBA" id="ARBA00022737"/>
    </source>
</evidence>
<dbReference type="OrthoDB" id="185373at2759"/>
<dbReference type="FunFam" id="1.25.40.10:FF:000090">
    <property type="entry name" value="Pentatricopeptide repeat-containing protein, chloroplastic"/>
    <property type="match status" value="1"/>
</dbReference>
<accession>A0A2G9GWJ2</accession>
<evidence type="ECO:0000256" key="2">
    <source>
        <dbReference type="PROSITE-ProRule" id="PRU00708"/>
    </source>
</evidence>
<dbReference type="GO" id="GO:0003729">
    <property type="term" value="F:mRNA binding"/>
    <property type="evidence" value="ECO:0007669"/>
    <property type="project" value="UniProtKB-ARBA"/>
</dbReference>
<dbReference type="STRING" id="429701.A0A2G9GWJ2"/>
<sequence>MQQHVGISSSRGRQLLAETLRKCSQNLSYDEGKQAHGAVLRLGYESDLMINVDLIDMYGKCGRVDKAHYVFDKMPLRDVVSWTALMCGYMQIGNAKASLLLFNEMGSSEVRPNEYTISTNIKACGILGDLGSGKQIHSMCSKTGLDWYPVVGNSIINMYMQCRRVEEAERVFHTLPVQCLISWNVMIAGYTLFEDMCDKSLHLFRKMQEQGETPDDFTFSSTLKACRMLGALQEGRQIHAFLIRKGQSISAHKILSGALVDLYAQFGHLFEARKVFSEMQMKSLKSWAALMAGYARKGDLPEAMNLFRQLRRSIIHVDTFVLSSIISVFADFAMVELGKQIHSYSIKIPSNLDISVANSILDMYLKCGLTEEAEKLFSKMIAKDVFSYTVMITGYGHHGLGKKAIQLFKKMEMENIKPDSVTYLAVLSACSHSGLVEESQECFTRLCNDHRVKPRVEHYACMVDVLGRAGRLTEAKNILETMPVRANVGIWQTLFNACRLHKNVEMGREVGQILLRLDGENLVNYVLVSNMFADVGCWRECERLRALVKVKGLNKEAGCSW</sequence>
<feature type="repeat" description="PPR" evidence="2">
    <location>
        <begin position="384"/>
        <end position="418"/>
    </location>
</feature>
<dbReference type="InterPro" id="IPR046960">
    <property type="entry name" value="PPR_At4g14850-like_plant"/>
</dbReference>
<feature type="repeat" description="PPR" evidence="2">
    <location>
        <begin position="78"/>
        <end position="112"/>
    </location>
</feature>
<feature type="repeat" description="PPR" evidence="2">
    <location>
        <begin position="419"/>
        <end position="454"/>
    </location>
</feature>
<keyword evidence="1" id="KW-0677">Repeat</keyword>
<name>A0A2G9GWJ2_9LAMI</name>
<dbReference type="Proteomes" id="UP000231279">
    <property type="component" value="Unassembled WGS sequence"/>
</dbReference>
<dbReference type="Gene3D" id="1.25.40.10">
    <property type="entry name" value="Tetratricopeptide repeat domain"/>
    <property type="match status" value="4"/>
</dbReference>
<comment type="caution">
    <text evidence="3">The sequence shown here is derived from an EMBL/GenBank/DDBJ whole genome shotgun (WGS) entry which is preliminary data.</text>
</comment>
<dbReference type="PROSITE" id="PS51375">
    <property type="entry name" value="PPR"/>
    <property type="match status" value="6"/>
</dbReference>
<dbReference type="Pfam" id="PF13041">
    <property type="entry name" value="PPR_2"/>
    <property type="match status" value="2"/>
</dbReference>
<feature type="repeat" description="PPR" evidence="2">
    <location>
        <begin position="353"/>
        <end position="383"/>
    </location>
</feature>
<dbReference type="FunFam" id="1.25.40.10:FF:000343">
    <property type="entry name" value="Pentatricopeptide repeat-containing protein At3g58590"/>
    <property type="match status" value="1"/>
</dbReference>
<dbReference type="FunFam" id="1.25.40.10:FF:000073">
    <property type="entry name" value="Pentatricopeptide repeat-containing protein chloroplastic"/>
    <property type="match status" value="1"/>
</dbReference>
<dbReference type="InterPro" id="IPR046848">
    <property type="entry name" value="E_motif"/>
</dbReference>
<dbReference type="Pfam" id="PF01535">
    <property type="entry name" value="PPR"/>
    <property type="match status" value="5"/>
</dbReference>
<dbReference type="EMBL" id="NKXS01003476">
    <property type="protein sequence ID" value="PIN09656.1"/>
    <property type="molecule type" value="Genomic_DNA"/>
</dbReference>
<evidence type="ECO:0000313" key="4">
    <source>
        <dbReference type="Proteomes" id="UP000231279"/>
    </source>
</evidence>
<evidence type="ECO:0000313" key="3">
    <source>
        <dbReference type="EMBL" id="PIN09656.1"/>
    </source>
</evidence>
<reference evidence="4" key="1">
    <citation type="journal article" date="2018" name="Gigascience">
        <title>Genome assembly of the Pink Ipe (Handroanthus impetiginosus, Bignoniaceae), a highly valued, ecologically keystone Neotropical timber forest tree.</title>
        <authorList>
            <person name="Silva-Junior O.B."/>
            <person name="Grattapaglia D."/>
            <person name="Novaes E."/>
            <person name="Collevatti R.G."/>
        </authorList>
    </citation>
    <scope>NUCLEOTIDE SEQUENCE [LARGE SCALE GENOMIC DNA]</scope>
    <source>
        <strain evidence="4">cv. UFG-1</strain>
    </source>
</reference>
<evidence type="ECO:0008006" key="5">
    <source>
        <dbReference type="Google" id="ProtNLM"/>
    </source>
</evidence>
<dbReference type="NCBIfam" id="TIGR00756">
    <property type="entry name" value="PPR"/>
    <property type="match status" value="6"/>
</dbReference>
<protein>
    <recommendedName>
        <fullName evidence="5">Pentacotripeptide-repeat region of PRORP domain-containing protein</fullName>
    </recommendedName>
</protein>
<dbReference type="GO" id="GO:0009451">
    <property type="term" value="P:RNA modification"/>
    <property type="evidence" value="ECO:0007669"/>
    <property type="project" value="InterPro"/>
</dbReference>
<organism evidence="3 4">
    <name type="scientific">Handroanthus impetiginosus</name>
    <dbReference type="NCBI Taxonomy" id="429701"/>
    <lineage>
        <taxon>Eukaryota</taxon>
        <taxon>Viridiplantae</taxon>
        <taxon>Streptophyta</taxon>
        <taxon>Embryophyta</taxon>
        <taxon>Tracheophyta</taxon>
        <taxon>Spermatophyta</taxon>
        <taxon>Magnoliopsida</taxon>
        <taxon>eudicotyledons</taxon>
        <taxon>Gunneridae</taxon>
        <taxon>Pentapetalae</taxon>
        <taxon>asterids</taxon>
        <taxon>lamiids</taxon>
        <taxon>Lamiales</taxon>
        <taxon>Bignoniaceae</taxon>
        <taxon>Crescentiina</taxon>
        <taxon>Tabebuia alliance</taxon>
        <taxon>Handroanthus</taxon>
    </lineage>
</organism>
<dbReference type="Pfam" id="PF20431">
    <property type="entry name" value="E_motif"/>
    <property type="match status" value="1"/>
</dbReference>
<gene>
    <name evidence="3" type="ORF">CDL12_17755</name>
</gene>
<dbReference type="InterPro" id="IPR002885">
    <property type="entry name" value="PPR_rpt"/>
</dbReference>
<dbReference type="PANTHER" id="PTHR47926">
    <property type="entry name" value="PENTATRICOPEPTIDE REPEAT-CONTAINING PROTEIN"/>
    <property type="match status" value="1"/>
</dbReference>
<dbReference type="InterPro" id="IPR011990">
    <property type="entry name" value="TPR-like_helical_dom_sf"/>
</dbReference>